<sequence length="189" mass="20835">MRMHKVMAAALTGLALVGLAGTASADTGLTWPPQDVTPVHKTKAELEKQAAEFSERQEKTFPRTFRGAADVTPGNWGGESEGVFDGMQYMGNVVSFRYRGEDTQVYTQVNAPGEFVDSPEELCKRDKCVGEFTDHRGGVTVLTEFEPFNIAAAYNFRPNGEVVWAQAWRADVYPQLAAVASDRAYTFTR</sequence>
<organism evidence="2 3">
    <name type="scientific">Lentzea fradiae</name>
    <dbReference type="NCBI Taxonomy" id="200378"/>
    <lineage>
        <taxon>Bacteria</taxon>
        <taxon>Bacillati</taxon>
        <taxon>Actinomycetota</taxon>
        <taxon>Actinomycetes</taxon>
        <taxon>Pseudonocardiales</taxon>
        <taxon>Pseudonocardiaceae</taxon>
        <taxon>Lentzea</taxon>
    </lineage>
</organism>
<keyword evidence="3" id="KW-1185">Reference proteome</keyword>
<gene>
    <name evidence="2" type="ORF">SAMN05216553_105319</name>
</gene>
<name>A0A1G7RGC2_9PSEU</name>
<proteinExistence type="predicted"/>
<dbReference type="STRING" id="200378.SAMN05216553_105319"/>
<dbReference type="AlphaFoldDB" id="A0A1G7RGC2"/>
<keyword evidence="1" id="KW-0732">Signal</keyword>
<reference evidence="3" key="1">
    <citation type="submission" date="2016-10" db="EMBL/GenBank/DDBJ databases">
        <authorList>
            <person name="Varghese N."/>
            <person name="Submissions S."/>
        </authorList>
    </citation>
    <scope>NUCLEOTIDE SEQUENCE [LARGE SCALE GENOMIC DNA]</scope>
    <source>
        <strain evidence="3">CGMCC 4.3506</strain>
    </source>
</reference>
<evidence type="ECO:0000256" key="1">
    <source>
        <dbReference type="SAM" id="SignalP"/>
    </source>
</evidence>
<dbReference type="Proteomes" id="UP000199623">
    <property type="component" value="Unassembled WGS sequence"/>
</dbReference>
<feature type="chain" id="PRO_5011706931" description="Lipoprotein" evidence="1">
    <location>
        <begin position="26"/>
        <end position="189"/>
    </location>
</feature>
<evidence type="ECO:0000313" key="3">
    <source>
        <dbReference type="Proteomes" id="UP000199623"/>
    </source>
</evidence>
<accession>A0A1G7RGC2</accession>
<evidence type="ECO:0008006" key="4">
    <source>
        <dbReference type="Google" id="ProtNLM"/>
    </source>
</evidence>
<protein>
    <recommendedName>
        <fullName evidence="4">Lipoprotein</fullName>
    </recommendedName>
</protein>
<feature type="signal peptide" evidence="1">
    <location>
        <begin position="1"/>
        <end position="25"/>
    </location>
</feature>
<evidence type="ECO:0000313" key="2">
    <source>
        <dbReference type="EMBL" id="SDG09803.1"/>
    </source>
</evidence>
<dbReference type="EMBL" id="FNCC01000005">
    <property type="protein sequence ID" value="SDG09803.1"/>
    <property type="molecule type" value="Genomic_DNA"/>
</dbReference>